<protein>
    <recommendedName>
        <fullName evidence="3">DUF2268 domain-containing protein</fullName>
    </recommendedName>
</protein>
<comment type="caution">
    <text evidence="1">The sequence shown here is derived from an EMBL/GenBank/DDBJ whole genome shotgun (WGS) entry which is preliminary data.</text>
</comment>
<reference evidence="1 2" key="1">
    <citation type="submission" date="2016-08" db="EMBL/GenBank/DDBJ databases">
        <title>Hymenobacter coccineus sp. nov., Hymenobacter lapidarius sp. nov. and Hymenobacter glacialis sp. nov., isolated from Antarctic soil.</title>
        <authorList>
            <person name="Sedlacek I."/>
            <person name="Kralova S."/>
            <person name="Kyrova K."/>
            <person name="Maslanova I."/>
            <person name="Stankova E."/>
            <person name="Vrbovska V."/>
            <person name="Nemec M."/>
            <person name="Bartak M."/>
            <person name="Svec P."/>
            <person name="Busse H.-J."/>
            <person name="Pantucek R."/>
        </authorList>
    </citation>
    <scope>NUCLEOTIDE SEQUENCE [LARGE SCALE GENOMIC DNA]</scope>
    <source>
        <strain evidence="1 2">CCM 8649</strain>
    </source>
</reference>
<dbReference type="AlphaFoldDB" id="A0A1G1SSH6"/>
<evidence type="ECO:0000313" key="2">
    <source>
        <dbReference type="Proteomes" id="UP000177506"/>
    </source>
</evidence>
<organism evidence="1 2">
    <name type="scientific">Hymenobacter coccineus</name>
    <dbReference type="NCBI Taxonomy" id="1908235"/>
    <lineage>
        <taxon>Bacteria</taxon>
        <taxon>Pseudomonadati</taxon>
        <taxon>Bacteroidota</taxon>
        <taxon>Cytophagia</taxon>
        <taxon>Cytophagales</taxon>
        <taxon>Hymenobacteraceae</taxon>
        <taxon>Hymenobacter</taxon>
    </lineage>
</organism>
<evidence type="ECO:0000313" key="1">
    <source>
        <dbReference type="EMBL" id="OGX81551.1"/>
    </source>
</evidence>
<dbReference type="Proteomes" id="UP000177506">
    <property type="component" value="Unassembled WGS sequence"/>
</dbReference>
<sequence length="118" mass="13503">MASVFARNPFDHIVPLNVHEYVHTQEHGPGNTVLGQALYEGTCDLVAELVTGKKRQLPYMSYGPAHEAALKERFKREMFTPNISNWFYNPLDKPGHVPDLGYYMGYAIGKRHYQHEVV</sequence>
<keyword evidence="2" id="KW-1185">Reference proteome</keyword>
<accession>A0A1G1SSH6</accession>
<gene>
    <name evidence="1" type="ORF">BEN49_15380</name>
</gene>
<evidence type="ECO:0008006" key="3">
    <source>
        <dbReference type="Google" id="ProtNLM"/>
    </source>
</evidence>
<dbReference type="EMBL" id="MDZA01000447">
    <property type="protein sequence ID" value="OGX81551.1"/>
    <property type="molecule type" value="Genomic_DNA"/>
</dbReference>
<name>A0A1G1SSH6_9BACT</name>
<proteinExistence type="predicted"/>